<proteinExistence type="predicted"/>
<dbReference type="InterPro" id="IPR011055">
    <property type="entry name" value="Dup_hybrid_motif"/>
</dbReference>
<dbReference type="PANTHER" id="PTHR21666:SF286">
    <property type="entry name" value="LIPOPROTEIN NLPD"/>
    <property type="match status" value="1"/>
</dbReference>
<organism evidence="3">
    <name type="scientific">marine sediment metagenome</name>
    <dbReference type="NCBI Taxonomy" id="412755"/>
    <lineage>
        <taxon>unclassified sequences</taxon>
        <taxon>metagenomes</taxon>
        <taxon>ecological metagenomes</taxon>
    </lineage>
</organism>
<name>A0A0F9JQV2_9ZZZZ</name>
<feature type="transmembrane region" description="Helical" evidence="1">
    <location>
        <begin position="30"/>
        <end position="51"/>
    </location>
</feature>
<accession>A0A0F9JQV2</accession>
<dbReference type="CDD" id="cd12797">
    <property type="entry name" value="M23_peptidase"/>
    <property type="match status" value="1"/>
</dbReference>
<comment type="caution">
    <text evidence="3">The sequence shown here is derived from an EMBL/GenBank/DDBJ whole genome shotgun (WGS) entry which is preliminary data.</text>
</comment>
<reference evidence="3" key="1">
    <citation type="journal article" date="2015" name="Nature">
        <title>Complex archaea that bridge the gap between prokaryotes and eukaryotes.</title>
        <authorList>
            <person name="Spang A."/>
            <person name="Saw J.H."/>
            <person name="Jorgensen S.L."/>
            <person name="Zaremba-Niedzwiedzka K."/>
            <person name="Martijn J."/>
            <person name="Lind A.E."/>
            <person name="van Eijk R."/>
            <person name="Schleper C."/>
            <person name="Guy L."/>
            <person name="Ettema T.J."/>
        </authorList>
    </citation>
    <scope>NUCLEOTIDE SEQUENCE</scope>
</reference>
<gene>
    <name evidence="3" type="ORF">LCGC14_1497980</name>
</gene>
<evidence type="ECO:0000259" key="2">
    <source>
        <dbReference type="Pfam" id="PF01551"/>
    </source>
</evidence>
<dbReference type="InterPro" id="IPR050570">
    <property type="entry name" value="Cell_wall_metabolism_enzyme"/>
</dbReference>
<dbReference type="PANTHER" id="PTHR21666">
    <property type="entry name" value="PEPTIDASE-RELATED"/>
    <property type="match status" value="1"/>
</dbReference>
<evidence type="ECO:0000313" key="3">
    <source>
        <dbReference type="EMBL" id="KKM64776.1"/>
    </source>
</evidence>
<sequence>MDKNSFSLIVVPSNKGRFKTIALSEKKVKILAWIAAFLFIALIVFLIDYSTMNVTRQKYRKLFEESISLKGTLVKYKVSINKLELAIQDFENYSEKINVMAGIRSPRVLKAVGVGGGDRSIGQEVSSSNYLQDIGLIHADRISKKAKGIDKNLNTLVNFFEQQTKKLASTPTIWPVNGWLTSAFGKRTDPFTRKNAFHNGMDIAASFGSPIRATADGFISHVKSEKIGGNVVIISHGGGYTTVYCHLSKFKVKPGQKVKRGDVIGLIGQTGKSLGPHLHYEVRVNGTPADPYYHILEE</sequence>
<dbReference type="AlphaFoldDB" id="A0A0F9JQV2"/>
<dbReference type="FunFam" id="2.70.70.10:FF:000006">
    <property type="entry name" value="M23 family peptidase"/>
    <property type="match status" value="1"/>
</dbReference>
<feature type="domain" description="M23ase beta-sheet core" evidence="2">
    <location>
        <begin position="197"/>
        <end position="291"/>
    </location>
</feature>
<keyword evidence="1" id="KW-1133">Transmembrane helix</keyword>
<dbReference type="InterPro" id="IPR016047">
    <property type="entry name" value="M23ase_b-sheet_dom"/>
</dbReference>
<dbReference type="Pfam" id="PF01551">
    <property type="entry name" value="Peptidase_M23"/>
    <property type="match status" value="1"/>
</dbReference>
<dbReference type="SUPFAM" id="SSF51261">
    <property type="entry name" value="Duplicated hybrid motif"/>
    <property type="match status" value="1"/>
</dbReference>
<protein>
    <recommendedName>
        <fullName evidence="2">M23ase beta-sheet core domain-containing protein</fullName>
    </recommendedName>
</protein>
<keyword evidence="1" id="KW-0472">Membrane</keyword>
<dbReference type="Gene3D" id="2.70.70.10">
    <property type="entry name" value="Glucose Permease (Domain IIA)"/>
    <property type="match status" value="1"/>
</dbReference>
<dbReference type="EMBL" id="LAZR01010837">
    <property type="protein sequence ID" value="KKM64776.1"/>
    <property type="molecule type" value="Genomic_DNA"/>
</dbReference>
<evidence type="ECO:0000256" key="1">
    <source>
        <dbReference type="SAM" id="Phobius"/>
    </source>
</evidence>
<keyword evidence="1" id="KW-0812">Transmembrane</keyword>
<dbReference type="GO" id="GO:0004222">
    <property type="term" value="F:metalloendopeptidase activity"/>
    <property type="evidence" value="ECO:0007669"/>
    <property type="project" value="TreeGrafter"/>
</dbReference>